<evidence type="ECO:0000313" key="1">
    <source>
        <dbReference type="EMBL" id="AEB41273.1"/>
    </source>
</evidence>
<dbReference type="EMBL" id="CP002608">
    <property type="protein sequence ID" value="AEB41273.1"/>
    <property type="molecule type" value="Genomic_DNA"/>
</dbReference>
<reference evidence="1 2" key="1">
    <citation type="journal article" date="2011" name="J. Bacteriol.">
        <title>Genome sequence of the obligate intracellular animal pathogen Chlamydia pecorum E58.</title>
        <authorList>
            <person name="Mojica S."/>
            <person name="Huot Creasy H."/>
            <person name="Daugherty S."/>
            <person name="Read T.D."/>
            <person name="Kim T."/>
            <person name="Kaltenboeck B."/>
            <person name="Bavoil P."/>
            <person name="Myers G.S."/>
        </authorList>
    </citation>
    <scope>NUCLEOTIDE SEQUENCE [LARGE SCALE GENOMIC DNA]</scope>
    <source>
        <strain evidence="1 2">E58</strain>
    </source>
</reference>
<sequence>MKPAVALFGEAEKGSYDTAYYCRCLVDLHHYLGDINGIGMTLAIKTLLHDFNVVYFRVKEEGYCIDSYLFGLHFLNTQTTLNNIIAIALPGVGDQHIIEASLSLCQKHKSLLLFSDQDFYDLLTFNVLF</sequence>
<evidence type="ECO:0000313" key="2">
    <source>
        <dbReference type="Proteomes" id="UP000008305"/>
    </source>
</evidence>
<keyword evidence="2" id="KW-1185">Reference proteome</keyword>
<protein>
    <submittedName>
        <fullName evidence="1">Uncharacterized protein</fullName>
    </submittedName>
</protein>
<dbReference type="AlphaFoldDB" id="A0AA34WHP6"/>
<dbReference type="RefSeq" id="WP_013712351.1">
    <property type="nucleotide sequence ID" value="NC_015408.1"/>
</dbReference>
<dbReference type="KEGG" id="cpm:G5S_0262"/>
<organism evidence="1 2">
    <name type="scientific">Chlamydia pecorum (strain ATCC VR-628 / DSM 29919 / E58)</name>
    <name type="common">Chlamydophila pecorum</name>
    <dbReference type="NCBI Taxonomy" id="331635"/>
    <lineage>
        <taxon>Bacteria</taxon>
        <taxon>Pseudomonadati</taxon>
        <taxon>Chlamydiota</taxon>
        <taxon>Chlamydiia</taxon>
        <taxon>Chlamydiales</taxon>
        <taxon>Chlamydiaceae</taxon>
        <taxon>Chlamydia/Chlamydophila group</taxon>
        <taxon>Chlamydia</taxon>
    </lineage>
</organism>
<dbReference type="Proteomes" id="UP000008305">
    <property type="component" value="Chromosome"/>
</dbReference>
<gene>
    <name evidence="1" type="ordered locus">G5S_0262</name>
</gene>
<proteinExistence type="predicted"/>
<accession>A0AA34WHP6</accession>
<name>A0AA34WHP6_CHLPE</name>